<organism evidence="1 2">
    <name type="scientific">Globisporangium ultimum (strain ATCC 200006 / CBS 805.95 / DAOM BR144)</name>
    <name type="common">Pythium ultimum</name>
    <dbReference type="NCBI Taxonomy" id="431595"/>
    <lineage>
        <taxon>Eukaryota</taxon>
        <taxon>Sar</taxon>
        <taxon>Stramenopiles</taxon>
        <taxon>Oomycota</taxon>
        <taxon>Peronosporomycetes</taxon>
        <taxon>Pythiales</taxon>
        <taxon>Pythiaceae</taxon>
        <taxon>Globisporangium</taxon>
    </lineage>
</organism>
<dbReference type="Proteomes" id="UP000019132">
    <property type="component" value="Unassembled WGS sequence"/>
</dbReference>
<dbReference type="AlphaFoldDB" id="K3X4M0"/>
<reference evidence="1" key="3">
    <citation type="submission" date="2015-02" db="UniProtKB">
        <authorList>
            <consortium name="EnsemblProtists"/>
        </authorList>
    </citation>
    <scope>IDENTIFICATION</scope>
    <source>
        <strain evidence="1">DAOM BR144</strain>
    </source>
</reference>
<dbReference type="eggNOG" id="ENOG502SYWA">
    <property type="taxonomic scope" value="Eukaryota"/>
</dbReference>
<protein>
    <submittedName>
        <fullName evidence="1">Uncharacterized protein</fullName>
    </submittedName>
</protein>
<dbReference type="HOGENOM" id="CLU_1859260_0_0_1"/>
<proteinExistence type="predicted"/>
<dbReference type="InParanoid" id="K3X4M0"/>
<name>K3X4M0_GLOUD</name>
<dbReference type="EnsemblProtists" id="PYU1_T012169">
    <property type="protein sequence ID" value="PYU1_T012169"/>
    <property type="gene ID" value="PYU1_G012143"/>
</dbReference>
<evidence type="ECO:0000313" key="2">
    <source>
        <dbReference type="Proteomes" id="UP000019132"/>
    </source>
</evidence>
<keyword evidence="2" id="KW-1185">Reference proteome</keyword>
<reference evidence="2" key="1">
    <citation type="journal article" date="2010" name="Genome Biol.">
        <title>Genome sequence of the necrotrophic plant pathogen Pythium ultimum reveals original pathogenicity mechanisms and effector repertoire.</title>
        <authorList>
            <person name="Levesque C.A."/>
            <person name="Brouwer H."/>
            <person name="Cano L."/>
            <person name="Hamilton J.P."/>
            <person name="Holt C."/>
            <person name="Huitema E."/>
            <person name="Raffaele S."/>
            <person name="Robideau G.P."/>
            <person name="Thines M."/>
            <person name="Win J."/>
            <person name="Zerillo M.M."/>
            <person name="Beakes G.W."/>
            <person name="Boore J.L."/>
            <person name="Busam D."/>
            <person name="Dumas B."/>
            <person name="Ferriera S."/>
            <person name="Fuerstenberg S.I."/>
            <person name="Gachon C.M."/>
            <person name="Gaulin E."/>
            <person name="Govers F."/>
            <person name="Grenville-Briggs L."/>
            <person name="Horner N."/>
            <person name="Hostetler J."/>
            <person name="Jiang R.H."/>
            <person name="Johnson J."/>
            <person name="Krajaejun T."/>
            <person name="Lin H."/>
            <person name="Meijer H.J."/>
            <person name="Moore B."/>
            <person name="Morris P."/>
            <person name="Phuntmart V."/>
            <person name="Puiu D."/>
            <person name="Shetty J."/>
            <person name="Stajich J.E."/>
            <person name="Tripathy S."/>
            <person name="Wawra S."/>
            <person name="van West P."/>
            <person name="Whitty B.R."/>
            <person name="Coutinho P.M."/>
            <person name="Henrissat B."/>
            <person name="Martin F."/>
            <person name="Thomas P.D."/>
            <person name="Tyler B.M."/>
            <person name="De Vries R.P."/>
            <person name="Kamoun S."/>
            <person name="Yandell M."/>
            <person name="Tisserat N."/>
            <person name="Buell C.R."/>
        </authorList>
    </citation>
    <scope>NUCLEOTIDE SEQUENCE</scope>
    <source>
        <strain evidence="2">DAOM:BR144</strain>
    </source>
</reference>
<dbReference type="OMA" id="WQHADIN"/>
<evidence type="ECO:0000313" key="1">
    <source>
        <dbReference type="EnsemblProtists" id="PYU1_T012169"/>
    </source>
</evidence>
<dbReference type="EMBL" id="GL376601">
    <property type="status" value="NOT_ANNOTATED_CDS"/>
    <property type="molecule type" value="Genomic_DNA"/>
</dbReference>
<accession>K3X4M0</accession>
<reference evidence="2" key="2">
    <citation type="submission" date="2010-04" db="EMBL/GenBank/DDBJ databases">
        <authorList>
            <person name="Buell R."/>
            <person name="Hamilton J."/>
            <person name="Hostetler J."/>
        </authorList>
    </citation>
    <scope>NUCLEOTIDE SEQUENCE [LARGE SCALE GENOMIC DNA]</scope>
    <source>
        <strain evidence="2">DAOM:BR144</strain>
    </source>
</reference>
<dbReference type="VEuPathDB" id="FungiDB:PYU1_G012143"/>
<sequence>MQFQSIQLRREMRQNQNTIMLQLRQINARLWNQQAANLNRLCIHADSQAAIALRAFQKVNPGIGAGLPGVGIPRRLLPVLNVGDVVPAPFFPADWSVLGSWQHADINALSIILNDNFGITRKEPLHILRERLRHFLTS</sequence>